<keyword evidence="3" id="KW-1185">Reference proteome</keyword>
<feature type="compositionally biased region" description="Basic and acidic residues" evidence="1">
    <location>
        <begin position="126"/>
        <end position="170"/>
    </location>
</feature>
<reference evidence="2 3" key="1">
    <citation type="submission" date="2024-04" db="EMBL/GenBank/DDBJ databases">
        <title>Tritrichomonas musculus Genome.</title>
        <authorList>
            <person name="Alves-Ferreira E."/>
            <person name="Grigg M."/>
            <person name="Lorenzi H."/>
            <person name="Galac M."/>
        </authorList>
    </citation>
    <scope>NUCLEOTIDE SEQUENCE [LARGE SCALE GENOMIC DNA]</scope>
    <source>
        <strain evidence="2 3">EAF2021</strain>
    </source>
</reference>
<feature type="region of interest" description="Disordered" evidence="1">
    <location>
        <begin position="50"/>
        <end position="108"/>
    </location>
</feature>
<name>A0ABR2L177_9EUKA</name>
<feature type="compositionally biased region" description="Polar residues" evidence="1">
    <location>
        <begin position="296"/>
        <end position="321"/>
    </location>
</feature>
<dbReference type="Proteomes" id="UP001470230">
    <property type="component" value="Unassembled WGS sequence"/>
</dbReference>
<evidence type="ECO:0000313" key="2">
    <source>
        <dbReference type="EMBL" id="KAK8896447.1"/>
    </source>
</evidence>
<protein>
    <submittedName>
        <fullName evidence="2">Uncharacterized protein</fullName>
    </submittedName>
</protein>
<feature type="compositionally biased region" description="Acidic residues" evidence="1">
    <location>
        <begin position="73"/>
        <end position="89"/>
    </location>
</feature>
<feature type="compositionally biased region" description="Basic and acidic residues" evidence="1">
    <location>
        <begin position="96"/>
        <end position="108"/>
    </location>
</feature>
<feature type="region of interest" description="Disordered" evidence="1">
    <location>
        <begin position="124"/>
        <end position="190"/>
    </location>
</feature>
<feature type="compositionally biased region" description="Polar residues" evidence="1">
    <location>
        <begin position="334"/>
        <end position="347"/>
    </location>
</feature>
<evidence type="ECO:0000256" key="1">
    <source>
        <dbReference type="SAM" id="MobiDB-lite"/>
    </source>
</evidence>
<organism evidence="2 3">
    <name type="scientific">Tritrichomonas musculus</name>
    <dbReference type="NCBI Taxonomy" id="1915356"/>
    <lineage>
        <taxon>Eukaryota</taxon>
        <taxon>Metamonada</taxon>
        <taxon>Parabasalia</taxon>
        <taxon>Tritrichomonadida</taxon>
        <taxon>Tritrichomonadidae</taxon>
        <taxon>Tritrichomonas</taxon>
    </lineage>
</organism>
<sequence>MSGTVVRGLRGILSACCVAQSPIPFMCSSKKFQEGDKTIILKIIDGIGQKQVKQNKKKKNDDNKNESANDINDQNEEEDQIKEETDDDHQDQNQNENEKESGGEKDDTQGVLENKIADMAILTGSVDKEKNSNENEQEEAKADEQTKSDEQGKTDEQVKTEEDESIKRNEEEENNEEEEEKEPDFDYTFDINDRTVEGEEDTEFKEDIMTICEHIRNSVSILFDAQVVTFQASFGAKSEGHEIWLLNGDVSTAPNGFSQNLFRSVPGGEIDFIDFLIDQLSEDDKSRNSNKKCNKPQKTANQQNSRPTSKLSTRSSESQSEANNKNRKKRRAATSLSQTHDNGNNEFSTKCAEYDHRLATKDWHYCYSGFPDCLSAHYRVPRIFVILYRAHQAFPKVNEARLHRMIEQRLEAIDENASKMMVNVCIQCVHLYTAEEKTYQGQKLTNNMPKDVPSHPFASLVPAELSIKGLRDVGSTPDMYRPFCYKINCRDSPYRDPALKAKKPPDPPDRVLIQQIPKSEKWVKRLTNPYRAHSVKVVNNEAKTTSRNSVHDSQNDGDEEEVKLPPISPTRKSYSERLAPVSYSNKPFSYSFLEKVKKKNEMLRKRSQRLNNKWKNEYE</sequence>
<feature type="compositionally biased region" description="Acidic residues" evidence="1">
    <location>
        <begin position="171"/>
        <end position="187"/>
    </location>
</feature>
<comment type="caution">
    <text evidence="2">The sequence shown here is derived from an EMBL/GenBank/DDBJ whole genome shotgun (WGS) entry which is preliminary data.</text>
</comment>
<accession>A0ABR2L177</accession>
<proteinExistence type="predicted"/>
<feature type="region of interest" description="Disordered" evidence="1">
    <location>
        <begin position="538"/>
        <end position="573"/>
    </location>
</feature>
<feature type="region of interest" description="Disordered" evidence="1">
    <location>
        <begin position="284"/>
        <end position="347"/>
    </location>
</feature>
<dbReference type="EMBL" id="JAPFFF010000002">
    <property type="protein sequence ID" value="KAK8896447.1"/>
    <property type="molecule type" value="Genomic_DNA"/>
</dbReference>
<evidence type="ECO:0000313" key="3">
    <source>
        <dbReference type="Proteomes" id="UP001470230"/>
    </source>
</evidence>
<gene>
    <name evidence="2" type="ORF">M9Y10_014347</name>
</gene>